<dbReference type="GO" id="GO:0003735">
    <property type="term" value="F:structural constituent of ribosome"/>
    <property type="evidence" value="ECO:0007669"/>
    <property type="project" value="InterPro"/>
</dbReference>
<keyword evidence="2" id="KW-0694">RNA-binding</keyword>
<protein>
    <recommendedName>
        <fullName evidence="5">Large ribosomal subunit protein uL6 alpha-beta domain-containing protein</fullName>
    </recommendedName>
</protein>
<evidence type="ECO:0000256" key="2">
    <source>
        <dbReference type="ARBA" id="ARBA00022884"/>
    </source>
</evidence>
<dbReference type="AlphaFoldDB" id="A0A382IVF8"/>
<dbReference type="SUPFAM" id="SSF56053">
    <property type="entry name" value="Ribosomal protein L6"/>
    <property type="match status" value="2"/>
</dbReference>
<dbReference type="GO" id="GO:0019843">
    <property type="term" value="F:rRNA binding"/>
    <property type="evidence" value="ECO:0007669"/>
    <property type="project" value="UniProtKB-KW"/>
</dbReference>
<keyword evidence="3" id="KW-0689">Ribosomal protein</keyword>
<proteinExistence type="predicted"/>
<keyword evidence="1" id="KW-0699">rRNA-binding</keyword>
<dbReference type="Pfam" id="PF00347">
    <property type="entry name" value="Ribosomal_L6"/>
    <property type="match status" value="1"/>
</dbReference>
<feature type="domain" description="Large ribosomal subunit protein uL6 alpha-beta" evidence="5">
    <location>
        <begin position="11"/>
        <end position="82"/>
    </location>
</feature>
<accession>A0A382IVF8</accession>
<dbReference type="Gene3D" id="3.90.930.12">
    <property type="entry name" value="Ribosomal protein L6, alpha-beta domain"/>
    <property type="match status" value="2"/>
</dbReference>
<evidence type="ECO:0000256" key="1">
    <source>
        <dbReference type="ARBA" id="ARBA00022730"/>
    </source>
</evidence>
<reference evidence="6" key="1">
    <citation type="submission" date="2018-05" db="EMBL/GenBank/DDBJ databases">
        <authorList>
            <person name="Lanie J.A."/>
            <person name="Ng W.-L."/>
            <person name="Kazmierczak K.M."/>
            <person name="Andrzejewski T.M."/>
            <person name="Davidsen T.M."/>
            <person name="Wayne K.J."/>
            <person name="Tettelin H."/>
            <person name="Glass J.I."/>
            <person name="Rusch D."/>
            <person name="Podicherti R."/>
            <person name="Tsui H.-C.T."/>
            <person name="Winkler M.E."/>
        </authorList>
    </citation>
    <scope>NUCLEOTIDE SEQUENCE</scope>
</reference>
<dbReference type="PANTHER" id="PTHR11655:SF14">
    <property type="entry name" value="LARGE RIBOSOMAL SUBUNIT PROTEIN UL6M"/>
    <property type="match status" value="1"/>
</dbReference>
<keyword evidence="4" id="KW-0687">Ribonucleoprotein</keyword>
<evidence type="ECO:0000313" key="6">
    <source>
        <dbReference type="EMBL" id="SVC03299.1"/>
    </source>
</evidence>
<dbReference type="InterPro" id="IPR020040">
    <property type="entry name" value="Ribosomal_uL6_a/b-dom"/>
</dbReference>
<sequence>MSRIGKLPINVPAGVDVRVEESTVVVSGKLGSLTQCYHPDISIVQDSGVVRVARPSDNRNHRALHGLTRALLANMVIGVSEGYRRTLELVGAGYRAQQADEKIILQVGYSHNVEMS</sequence>
<dbReference type="GO" id="GO:0022625">
    <property type="term" value="C:cytosolic large ribosomal subunit"/>
    <property type="evidence" value="ECO:0007669"/>
    <property type="project" value="TreeGrafter"/>
</dbReference>
<evidence type="ECO:0000256" key="4">
    <source>
        <dbReference type="ARBA" id="ARBA00023274"/>
    </source>
</evidence>
<organism evidence="6">
    <name type="scientific">marine metagenome</name>
    <dbReference type="NCBI Taxonomy" id="408172"/>
    <lineage>
        <taxon>unclassified sequences</taxon>
        <taxon>metagenomes</taxon>
        <taxon>ecological metagenomes</taxon>
    </lineage>
</organism>
<dbReference type="GO" id="GO:0002181">
    <property type="term" value="P:cytoplasmic translation"/>
    <property type="evidence" value="ECO:0007669"/>
    <property type="project" value="TreeGrafter"/>
</dbReference>
<feature type="non-terminal residue" evidence="6">
    <location>
        <position position="116"/>
    </location>
</feature>
<dbReference type="InterPro" id="IPR036789">
    <property type="entry name" value="Ribosomal_uL6-like_a/b-dom_sf"/>
</dbReference>
<dbReference type="InterPro" id="IPR000702">
    <property type="entry name" value="Ribosomal_uL6-like"/>
</dbReference>
<gene>
    <name evidence="6" type="ORF">METZ01_LOCUS256153</name>
</gene>
<dbReference type="PANTHER" id="PTHR11655">
    <property type="entry name" value="60S/50S RIBOSOMAL PROTEIN L6/L9"/>
    <property type="match status" value="1"/>
</dbReference>
<dbReference type="EMBL" id="UINC01069711">
    <property type="protein sequence ID" value="SVC03299.1"/>
    <property type="molecule type" value="Genomic_DNA"/>
</dbReference>
<dbReference type="PRINTS" id="PR00059">
    <property type="entry name" value="RIBOSOMALL6"/>
</dbReference>
<evidence type="ECO:0000256" key="3">
    <source>
        <dbReference type="ARBA" id="ARBA00022980"/>
    </source>
</evidence>
<evidence type="ECO:0000259" key="5">
    <source>
        <dbReference type="Pfam" id="PF00347"/>
    </source>
</evidence>
<name>A0A382IVF8_9ZZZZ</name>
<dbReference type="FunFam" id="3.90.930.12:FF:000002">
    <property type="entry name" value="50S ribosomal protein L6"/>
    <property type="match status" value="1"/>
</dbReference>
<dbReference type="InterPro" id="IPR019906">
    <property type="entry name" value="Ribosomal_uL6_bac-type"/>
</dbReference>